<accession>A0A0C3B934</accession>
<keyword evidence="7" id="KW-0131">Cell cycle</keyword>
<keyword evidence="4" id="KW-0132">Cell division</keyword>
<evidence type="ECO:0000256" key="6">
    <source>
        <dbReference type="ARBA" id="ARBA00023067"/>
    </source>
</evidence>
<dbReference type="HOGENOM" id="CLU_004446_1_0_1"/>
<reference evidence="11" key="2">
    <citation type="submission" date="2015-01" db="EMBL/GenBank/DDBJ databases">
        <title>Evolutionary Origins and Diversification of the Mycorrhizal Mutualists.</title>
        <authorList>
            <consortium name="DOE Joint Genome Institute"/>
            <consortium name="Mycorrhizal Genomics Consortium"/>
            <person name="Kohler A."/>
            <person name="Kuo A."/>
            <person name="Nagy L.G."/>
            <person name="Floudas D."/>
            <person name="Copeland A."/>
            <person name="Barry K.W."/>
            <person name="Cichocki N."/>
            <person name="Veneault-Fourrey C."/>
            <person name="LaButti K."/>
            <person name="Lindquist E.A."/>
            <person name="Lipzen A."/>
            <person name="Lundell T."/>
            <person name="Morin E."/>
            <person name="Murat C."/>
            <person name="Riley R."/>
            <person name="Ohm R."/>
            <person name="Sun H."/>
            <person name="Tunlid A."/>
            <person name="Henrissat B."/>
            <person name="Grigoriev I.V."/>
            <person name="Hibbett D.S."/>
            <person name="Martin F."/>
        </authorList>
    </citation>
    <scope>NUCLEOTIDE SEQUENCE [LARGE SCALE GENOMIC DNA]</scope>
    <source>
        <strain evidence="11">MAFF 305830</strain>
    </source>
</reference>
<dbReference type="InterPro" id="IPR027165">
    <property type="entry name" value="CND3"/>
</dbReference>
<evidence type="ECO:0000256" key="2">
    <source>
        <dbReference type="ARBA" id="ARBA00006533"/>
    </source>
</evidence>
<dbReference type="Pfam" id="PF12719">
    <property type="entry name" value="Cnd3"/>
    <property type="match status" value="1"/>
</dbReference>
<comment type="subcellular location">
    <subcellularLocation>
        <location evidence="1">Chromosome</location>
    </subcellularLocation>
</comment>
<dbReference type="OrthoDB" id="27187at2759"/>
<dbReference type="GO" id="GO:0000793">
    <property type="term" value="C:condensed chromosome"/>
    <property type="evidence" value="ECO:0007669"/>
    <property type="project" value="TreeGrafter"/>
</dbReference>
<reference evidence="10 11" key="1">
    <citation type="submission" date="2014-04" db="EMBL/GenBank/DDBJ databases">
        <authorList>
            <consortium name="DOE Joint Genome Institute"/>
            <person name="Kuo A."/>
            <person name="Zuccaro A."/>
            <person name="Kohler A."/>
            <person name="Nagy L.G."/>
            <person name="Floudas D."/>
            <person name="Copeland A."/>
            <person name="Barry K.W."/>
            <person name="Cichocki N."/>
            <person name="Veneault-Fourrey C."/>
            <person name="LaButti K."/>
            <person name="Lindquist E.A."/>
            <person name="Lipzen A."/>
            <person name="Lundell T."/>
            <person name="Morin E."/>
            <person name="Murat C."/>
            <person name="Sun H."/>
            <person name="Tunlid A."/>
            <person name="Henrissat B."/>
            <person name="Grigoriev I.V."/>
            <person name="Hibbett D.S."/>
            <person name="Martin F."/>
            <person name="Nordberg H.P."/>
            <person name="Cantor M.N."/>
            <person name="Hua S.X."/>
        </authorList>
    </citation>
    <scope>NUCLEOTIDE SEQUENCE [LARGE SCALE GENOMIC DNA]</scope>
    <source>
        <strain evidence="10 11">MAFF 305830</strain>
    </source>
</reference>
<dbReference type="PANTHER" id="PTHR14418:SF5">
    <property type="entry name" value="CONDENSIN COMPLEX SUBUNIT 3"/>
    <property type="match status" value="1"/>
</dbReference>
<dbReference type="GO" id="GO:0051301">
    <property type="term" value="P:cell division"/>
    <property type="evidence" value="ECO:0007669"/>
    <property type="project" value="UniProtKB-KW"/>
</dbReference>
<proteinExistence type="inferred from homology"/>
<dbReference type="InterPro" id="IPR016024">
    <property type="entry name" value="ARM-type_fold"/>
</dbReference>
<keyword evidence="6" id="KW-0226">DNA condensation</keyword>
<keyword evidence="11" id="KW-1185">Reference proteome</keyword>
<evidence type="ECO:0000256" key="5">
    <source>
        <dbReference type="ARBA" id="ARBA00022776"/>
    </source>
</evidence>
<dbReference type="InterPro" id="IPR011989">
    <property type="entry name" value="ARM-like"/>
</dbReference>
<dbReference type="Proteomes" id="UP000054097">
    <property type="component" value="Unassembled WGS sequence"/>
</dbReference>
<dbReference type="GO" id="GO:0000796">
    <property type="term" value="C:condensin complex"/>
    <property type="evidence" value="ECO:0007669"/>
    <property type="project" value="InterPro"/>
</dbReference>
<evidence type="ECO:0000256" key="4">
    <source>
        <dbReference type="ARBA" id="ARBA00022618"/>
    </source>
</evidence>
<gene>
    <name evidence="10" type="ORF">M408DRAFT_70480</name>
</gene>
<evidence type="ECO:0000313" key="11">
    <source>
        <dbReference type="Proteomes" id="UP000054097"/>
    </source>
</evidence>
<dbReference type="AlphaFoldDB" id="A0A0C3B934"/>
<evidence type="ECO:0000259" key="9">
    <source>
        <dbReference type="Pfam" id="PF12719"/>
    </source>
</evidence>
<keyword evidence="5" id="KW-0498">Mitosis</keyword>
<dbReference type="InterPro" id="IPR025977">
    <property type="entry name" value="Cnd3_C"/>
</dbReference>
<evidence type="ECO:0000256" key="8">
    <source>
        <dbReference type="SAM" id="MobiDB-lite"/>
    </source>
</evidence>
<dbReference type="SUPFAM" id="SSF48371">
    <property type="entry name" value="ARM repeat"/>
    <property type="match status" value="1"/>
</dbReference>
<feature type="region of interest" description="Disordered" evidence="8">
    <location>
        <begin position="402"/>
        <end position="427"/>
    </location>
</feature>
<dbReference type="PANTHER" id="PTHR14418">
    <property type="entry name" value="CONDENSIN COMPLEX SUBUNIT 3-RELATED"/>
    <property type="match status" value="1"/>
</dbReference>
<name>A0A0C3B934_SERVB</name>
<dbReference type="STRING" id="933852.A0A0C3B934"/>
<protein>
    <recommendedName>
        <fullName evidence="9">Nuclear condensin complex subunit 3 C-terminal domain-containing protein</fullName>
    </recommendedName>
</protein>
<evidence type="ECO:0000256" key="7">
    <source>
        <dbReference type="ARBA" id="ARBA00023306"/>
    </source>
</evidence>
<sequence length="927" mass="104819">MPTRLSTKEGSDEDIFNIFQQAQANIASHKKNVVQLHKLHSQAAQHTESTAKGIRLVGEKAFNKAFEDAVYKVLPLKKGTTVADRIVKFVGLFVKFTVEKTTEELERQERGEEDDSTASRFIEFLIRTLLKGFTSKDKIVRYRSVQFVAEIVTSLGELDEELYSTLRHSILERIQDKESAVRVQAVIAVGKLQKGEDPQTVSADEAALVDVLCDVLQYDTSADVRRAALLNTPTTERTLPSIISRVRDIDDAVRKLVFQHSLPQIPHPRVLTIVQRERILRTGLGDREIAVKDAARSLALKWVEALDSDLIKFLETFDLVGGDVAEQALFAVFEVKPDLFDSVKFEGTYWNSLTPEKTFLARVFTDYCVKLKDEARLEAALPEVTALAFYIQNAYNRLIEQSRTRDAENDENRNPFDTTARRNGDQDASWEAEQLDLEFIVGELFRIAVNVDYGDEIGRRKMFSLVREMIGQSGLPDGLVPGCLDVLRKLAPGERDFIRLVVEVVQVMRDPGVDMDEEVPVVDDETQIGDTPVKRQKLFQAPEEKSAEEQAKMAEIDMRCLSLCTAMLERVMSTFDENPTLDGILAELIIPAVKSKESAIRERGMIALGLCCLIHRKMAINSFGLFINQVERASPTLKLKALQIVFDMLTMYERDLCPPRPDSEEVKQIVDFLLGVLANAETEAIQATTALGLSKLMISGVLTQERVLQSLVMVYFSPETIGNQQLRQCLSIALPIYGCSSSPNQCRLQRVIIPSLLILDEVYNELEGEQDMVTPLQILGTLVDWTDSQKVYQPVNNMQSNVYEEVHVDLAIDMLTSIFDGQRKLYIQMLNKLSFPDEVDENKLRKLKYLISSYKMNRAFPDATSKTSFERFSKSLEKRYADVFSGMSEEDARKMESLKDLFDFLDELVPEDVNAPVDGRKKGRRAR</sequence>
<evidence type="ECO:0000256" key="3">
    <source>
        <dbReference type="ARBA" id="ARBA00022454"/>
    </source>
</evidence>
<dbReference type="EMBL" id="KN824295">
    <property type="protein sequence ID" value="KIM27971.1"/>
    <property type="molecule type" value="Genomic_DNA"/>
</dbReference>
<dbReference type="GO" id="GO:0007076">
    <property type="term" value="P:mitotic chromosome condensation"/>
    <property type="evidence" value="ECO:0007669"/>
    <property type="project" value="InterPro"/>
</dbReference>
<keyword evidence="3" id="KW-0158">Chromosome</keyword>
<organism evidence="10 11">
    <name type="scientific">Serendipita vermifera MAFF 305830</name>
    <dbReference type="NCBI Taxonomy" id="933852"/>
    <lineage>
        <taxon>Eukaryota</taxon>
        <taxon>Fungi</taxon>
        <taxon>Dikarya</taxon>
        <taxon>Basidiomycota</taxon>
        <taxon>Agaricomycotina</taxon>
        <taxon>Agaricomycetes</taxon>
        <taxon>Sebacinales</taxon>
        <taxon>Serendipitaceae</taxon>
        <taxon>Serendipita</taxon>
    </lineage>
</organism>
<comment type="similarity">
    <text evidence="2">Belongs to the CND3 (condensin subunit 3) family.</text>
</comment>
<evidence type="ECO:0000313" key="10">
    <source>
        <dbReference type="EMBL" id="KIM27971.1"/>
    </source>
</evidence>
<dbReference type="Gene3D" id="1.25.10.10">
    <property type="entry name" value="Leucine-rich Repeat Variant"/>
    <property type="match status" value="1"/>
</dbReference>
<evidence type="ECO:0000256" key="1">
    <source>
        <dbReference type="ARBA" id="ARBA00004286"/>
    </source>
</evidence>
<feature type="domain" description="Nuclear condensin complex subunit 3 C-terminal" evidence="9">
    <location>
        <begin position="559"/>
        <end position="834"/>
    </location>
</feature>
<feature type="compositionally biased region" description="Basic and acidic residues" evidence="8">
    <location>
        <begin position="402"/>
        <end position="425"/>
    </location>
</feature>